<accession>G5N8D2</accession>
<dbReference type="Proteomes" id="UP000003532">
    <property type="component" value="Unassembled WGS sequence"/>
</dbReference>
<dbReference type="Pfam" id="PF20282">
    <property type="entry name" value="CTD6"/>
    <property type="match status" value="1"/>
</dbReference>
<comment type="caution">
    <text evidence="2">The sequence shown here is derived from an EMBL/GenBank/DDBJ whole genome shotgun (WGS) entry which is preliminary data.</text>
</comment>
<organism evidence="2 3">
    <name type="scientific">Salmonella enterica subsp. enterica serovar Inverness str. R8-3668</name>
    <dbReference type="NCBI Taxonomy" id="913075"/>
    <lineage>
        <taxon>Bacteria</taxon>
        <taxon>Pseudomonadati</taxon>
        <taxon>Pseudomonadota</taxon>
        <taxon>Gammaproteobacteria</taxon>
        <taxon>Enterobacterales</taxon>
        <taxon>Enterobacteriaceae</taxon>
        <taxon>Salmonella</taxon>
    </lineage>
</organism>
<dbReference type="BioCyc" id="SENT913075:G120P-3140-MONOMER"/>
<gene>
    <name evidence="2" type="ORF">LTSEINV_0579</name>
</gene>
<evidence type="ECO:0000313" key="3">
    <source>
        <dbReference type="Proteomes" id="UP000003532"/>
    </source>
</evidence>
<feature type="domain" description="ABC-three component systems C-terminal" evidence="1">
    <location>
        <begin position="206"/>
        <end position="269"/>
    </location>
</feature>
<evidence type="ECO:0000313" key="2">
    <source>
        <dbReference type="EMBL" id="EHC62364.1"/>
    </source>
</evidence>
<evidence type="ECO:0000259" key="1">
    <source>
        <dbReference type="Pfam" id="PF20282"/>
    </source>
</evidence>
<dbReference type="AlphaFoldDB" id="G5N8D2"/>
<dbReference type="EMBL" id="AFCO01000208">
    <property type="protein sequence ID" value="EHC62364.1"/>
    <property type="molecule type" value="Genomic_DNA"/>
</dbReference>
<sequence>MSQPLSEILTWDDEQWEVFVHDWLIVCKSDDYPWSERLGGAGDKGRDVVGYKSDPNVEGYSWDNYQCKLYKKSLGFSDVVVELGKLIYFTLNGDYPIPQKYFFVAPYDLSTTFSNLLKNKNELKKAVLDSWDSAISKKITKKIDIPLDDEIKKYIEDFDFSIFYSLPLSLILNDIANTHLYFKYFNELYAVRIPPNEIPTYNSKKESVYVNALLQAYSEHGNKTYSSFLELDEPYRRHFNNSRNDFYFASSLEVFVREVFKDDVFKALKCYISSVFKALKCYIYVTFHLQLNPSFMKTIIMHLLGVMQS</sequence>
<name>G5N8D2_SALET</name>
<dbReference type="InterPro" id="IPR046914">
    <property type="entry name" value="ABC-3C_CTD6"/>
</dbReference>
<proteinExistence type="predicted"/>
<dbReference type="PATRIC" id="fig|913075.3.peg.444"/>
<reference evidence="2 3" key="1">
    <citation type="journal article" date="2011" name="BMC Genomics">
        <title>Genome sequencing reveals diversification of virulence factor content and possible host adaptation in distinct subpopulations of Salmonella enterica.</title>
        <authorList>
            <person name="den Bakker H.C."/>
            <person name="Moreno Switt A.I."/>
            <person name="Govoni G."/>
            <person name="Cummings C.A."/>
            <person name="Ranieri M.L."/>
            <person name="Degoricija L."/>
            <person name="Hoelzer K."/>
            <person name="Rodriguez-Rivera L.D."/>
            <person name="Brown S."/>
            <person name="Bolchacova E."/>
            <person name="Furtado M.R."/>
            <person name="Wiedmann M."/>
        </authorList>
    </citation>
    <scope>NUCLEOTIDE SEQUENCE [LARGE SCALE GENOMIC DNA]</scope>
    <source>
        <strain evidence="2 3">R8-3668</strain>
    </source>
</reference>
<protein>
    <recommendedName>
        <fullName evidence="1">ABC-three component systems C-terminal domain-containing protein</fullName>
    </recommendedName>
</protein>